<dbReference type="EMBL" id="JAWDGP010000969">
    <property type="protein sequence ID" value="KAK3795887.1"/>
    <property type="molecule type" value="Genomic_DNA"/>
</dbReference>
<sequence length="286" mass="32296">MASSKSTINVHLIGKQGSGKSSTGNSILQREAFRSVHCFDAVTVELKSEEVSCHGRLLRVWDGPGVTENDPQLVQIVKNIHDTVGARKPESHVLLWVFRYGEPCSVVDEHLLKELTKTFEQDFVKANSAVVVTHKDNFDFDVEGLHLTFETWMKEQAGLFGELCQMSDYKVLPINNRMKTEEQTQQLLSLLLGTEKGHVLEDVRHAVGEENEMCQDNQREEQQTERDTCPSEQQTEPDTCPSEQQTEPDTCPSEQQTDQGMSEHSSASDLEPTTMTLLQNYKNKNE</sequence>
<gene>
    <name evidence="6" type="ORF">RRG08_040683</name>
</gene>
<dbReference type="InterPro" id="IPR027417">
    <property type="entry name" value="P-loop_NTPase"/>
</dbReference>
<dbReference type="GO" id="GO:0005525">
    <property type="term" value="F:GTP binding"/>
    <property type="evidence" value="ECO:0007669"/>
    <property type="project" value="UniProtKB-KW"/>
</dbReference>
<evidence type="ECO:0000313" key="6">
    <source>
        <dbReference type="EMBL" id="KAK3795887.1"/>
    </source>
</evidence>
<evidence type="ECO:0000256" key="3">
    <source>
        <dbReference type="ARBA" id="ARBA00023134"/>
    </source>
</evidence>
<keyword evidence="3" id="KW-0342">GTP-binding</keyword>
<keyword evidence="2" id="KW-0547">Nucleotide-binding</keyword>
<organism evidence="6 7">
    <name type="scientific">Elysia crispata</name>
    <name type="common">lettuce slug</name>
    <dbReference type="NCBI Taxonomy" id="231223"/>
    <lineage>
        <taxon>Eukaryota</taxon>
        <taxon>Metazoa</taxon>
        <taxon>Spiralia</taxon>
        <taxon>Lophotrochozoa</taxon>
        <taxon>Mollusca</taxon>
        <taxon>Gastropoda</taxon>
        <taxon>Heterobranchia</taxon>
        <taxon>Euthyneura</taxon>
        <taxon>Panpulmonata</taxon>
        <taxon>Sacoglossa</taxon>
        <taxon>Placobranchoidea</taxon>
        <taxon>Plakobranchidae</taxon>
        <taxon>Elysia</taxon>
    </lineage>
</organism>
<dbReference type="Pfam" id="PF04548">
    <property type="entry name" value="AIG1"/>
    <property type="match status" value="1"/>
</dbReference>
<evidence type="ECO:0000313" key="7">
    <source>
        <dbReference type="Proteomes" id="UP001283361"/>
    </source>
</evidence>
<dbReference type="AlphaFoldDB" id="A0AAE1E6L3"/>
<evidence type="ECO:0000256" key="1">
    <source>
        <dbReference type="ARBA" id="ARBA00008535"/>
    </source>
</evidence>
<keyword evidence="7" id="KW-1185">Reference proteome</keyword>
<dbReference type="PROSITE" id="PS51720">
    <property type="entry name" value="G_AIG1"/>
    <property type="match status" value="1"/>
</dbReference>
<dbReference type="SUPFAM" id="SSF52540">
    <property type="entry name" value="P-loop containing nucleoside triphosphate hydrolases"/>
    <property type="match status" value="1"/>
</dbReference>
<proteinExistence type="inferred from homology"/>
<feature type="region of interest" description="Disordered" evidence="4">
    <location>
        <begin position="209"/>
        <end position="286"/>
    </location>
</feature>
<dbReference type="InterPro" id="IPR045058">
    <property type="entry name" value="GIMA/IAN/Toc"/>
</dbReference>
<dbReference type="InterPro" id="IPR006703">
    <property type="entry name" value="G_AIG1"/>
</dbReference>
<feature type="domain" description="AIG1-type G" evidence="5">
    <location>
        <begin position="5"/>
        <end position="222"/>
    </location>
</feature>
<protein>
    <recommendedName>
        <fullName evidence="5">AIG1-type G domain-containing protein</fullName>
    </recommendedName>
</protein>
<dbReference type="Gene3D" id="3.40.50.300">
    <property type="entry name" value="P-loop containing nucleotide triphosphate hydrolases"/>
    <property type="match status" value="1"/>
</dbReference>
<reference evidence="6" key="1">
    <citation type="journal article" date="2023" name="G3 (Bethesda)">
        <title>A reference genome for the long-term kleptoplast-retaining sea slug Elysia crispata morphotype clarki.</title>
        <authorList>
            <person name="Eastman K.E."/>
            <person name="Pendleton A.L."/>
            <person name="Shaikh M.A."/>
            <person name="Suttiyut T."/>
            <person name="Ogas R."/>
            <person name="Tomko P."/>
            <person name="Gavelis G."/>
            <person name="Widhalm J.R."/>
            <person name="Wisecaver J.H."/>
        </authorList>
    </citation>
    <scope>NUCLEOTIDE SEQUENCE</scope>
    <source>
        <strain evidence="6">ECLA1</strain>
    </source>
</reference>
<feature type="compositionally biased region" description="Basic and acidic residues" evidence="4">
    <location>
        <begin position="217"/>
        <end position="229"/>
    </location>
</feature>
<feature type="compositionally biased region" description="Polar residues" evidence="4">
    <location>
        <begin position="230"/>
        <end position="286"/>
    </location>
</feature>
<dbReference type="Proteomes" id="UP001283361">
    <property type="component" value="Unassembled WGS sequence"/>
</dbReference>
<name>A0AAE1E6L3_9GAST</name>
<comment type="caution">
    <text evidence="6">The sequence shown here is derived from an EMBL/GenBank/DDBJ whole genome shotgun (WGS) entry which is preliminary data.</text>
</comment>
<evidence type="ECO:0000259" key="5">
    <source>
        <dbReference type="PROSITE" id="PS51720"/>
    </source>
</evidence>
<accession>A0AAE1E6L3</accession>
<evidence type="ECO:0000256" key="2">
    <source>
        <dbReference type="ARBA" id="ARBA00022741"/>
    </source>
</evidence>
<dbReference type="PANTHER" id="PTHR10903:SF184">
    <property type="entry name" value="GTP-BINDING PROTEIN A"/>
    <property type="match status" value="1"/>
</dbReference>
<dbReference type="PANTHER" id="PTHR10903">
    <property type="entry name" value="GTPASE, IMAP FAMILY MEMBER-RELATED"/>
    <property type="match status" value="1"/>
</dbReference>
<evidence type="ECO:0000256" key="4">
    <source>
        <dbReference type="SAM" id="MobiDB-lite"/>
    </source>
</evidence>
<comment type="similarity">
    <text evidence="1">Belongs to the TRAFAC class TrmE-Era-EngA-EngB-Septin-like GTPase superfamily. AIG1/Toc34/Toc159-like paraseptin GTPase family. IAN subfamily.</text>
</comment>